<dbReference type="InterPro" id="IPR052517">
    <property type="entry name" value="GlcG_carb_metab_protein"/>
</dbReference>
<dbReference type="STRING" id="1123269.NX02_13830"/>
<protein>
    <recommendedName>
        <fullName evidence="3">GlcG protein</fullName>
    </recommendedName>
</protein>
<dbReference type="AlphaFoldDB" id="W0A959"/>
<dbReference type="OrthoDB" id="9815788at2"/>
<sequence length="132" mass="13336">MKTKAVLGGADLDAMLAAARAKAQEIGIAATIAIVDDGGYPFRLERCDGAGAMTPAVATAKARTAALMRAPSGVLTSRLKDEPELLRLTDYLPMPGGLPVRWDGMCIGGIGVSGGNAEQDVAIAEAGIAAIG</sequence>
<dbReference type="PATRIC" id="fig|1123269.5.peg.2694"/>
<dbReference type="Proteomes" id="UP000018851">
    <property type="component" value="Chromosome"/>
</dbReference>
<dbReference type="HOGENOM" id="CLU_103773_2_0_5"/>
<evidence type="ECO:0008006" key="3">
    <source>
        <dbReference type="Google" id="ProtNLM"/>
    </source>
</evidence>
<proteinExistence type="predicted"/>
<dbReference type="InterPro" id="IPR038084">
    <property type="entry name" value="PduO/GlcC-like_sf"/>
</dbReference>
<dbReference type="SUPFAM" id="SSF143744">
    <property type="entry name" value="GlcG-like"/>
    <property type="match status" value="1"/>
</dbReference>
<dbReference type="PANTHER" id="PTHR34309">
    <property type="entry name" value="SLR1406 PROTEIN"/>
    <property type="match status" value="1"/>
</dbReference>
<accession>W0A959</accession>
<dbReference type="PANTHER" id="PTHR34309:SF10">
    <property type="entry name" value="SLR1406 PROTEIN"/>
    <property type="match status" value="1"/>
</dbReference>
<name>W0A959_9SPHN</name>
<keyword evidence="2" id="KW-1185">Reference proteome</keyword>
<reference evidence="1 2" key="1">
    <citation type="submission" date="2013-07" db="EMBL/GenBank/DDBJ databases">
        <title>Completed genome of Sphingomonas sanxanigenens NX02.</title>
        <authorList>
            <person name="Ma T."/>
            <person name="Huang H."/>
            <person name="Wu M."/>
            <person name="Li X."/>
            <person name="Li G."/>
        </authorList>
    </citation>
    <scope>NUCLEOTIDE SEQUENCE [LARGE SCALE GENOMIC DNA]</scope>
    <source>
        <strain evidence="1 2">NX02</strain>
    </source>
</reference>
<dbReference type="Gene3D" id="3.30.450.150">
    <property type="entry name" value="Haem-degrading domain"/>
    <property type="match status" value="1"/>
</dbReference>
<dbReference type="eggNOG" id="COG3193">
    <property type="taxonomic scope" value="Bacteria"/>
</dbReference>
<dbReference type="EMBL" id="CP006644">
    <property type="protein sequence ID" value="AHE54459.1"/>
    <property type="molecule type" value="Genomic_DNA"/>
</dbReference>
<gene>
    <name evidence="1" type="ORF">NX02_13830</name>
</gene>
<dbReference type="InterPro" id="IPR005624">
    <property type="entry name" value="PduO/GlcC-like"/>
</dbReference>
<evidence type="ECO:0000313" key="2">
    <source>
        <dbReference type="Proteomes" id="UP000018851"/>
    </source>
</evidence>
<dbReference type="Pfam" id="PF03928">
    <property type="entry name" value="HbpS-like"/>
    <property type="match status" value="1"/>
</dbReference>
<organism evidence="1 2">
    <name type="scientific">Sphingomonas sanxanigenens DSM 19645 = NX02</name>
    <dbReference type="NCBI Taxonomy" id="1123269"/>
    <lineage>
        <taxon>Bacteria</taxon>
        <taxon>Pseudomonadati</taxon>
        <taxon>Pseudomonadota</taxon>
        <taxon>Alphaproteobacteria</taxon>
        <taxon>Sphingomonadales</taxon>
        <taxon>Sphingomonadaceae</taxon>
        <taxon>Sphingomonas</taxon>
    </lineage>
</organism>
<dbReference type="KEGG" id="ssan:NX02_13830"/>
<evidence type="ECO:0000313" key="1">
    <source>
        <dbReference type="EMBL" id="AHE54459.1"/>
    </source>
</evidence>
<dbReference type="RefSeq" id="WP_025292661.1">
    <property type="nucleotide sequence ID" value="NZ_CP006644.1"/>
</dbReference>